<dbReference type="InterPro" id="IPR029058">
    <property type="entry name" value="AB_hydrolase_fold"/>
</dbReference>
<name>A0ABW2V7F2_9BACL</name>
<comment type="caution">
    <text evidence="2">The sequence shown here is derived from an EMBL/GenBank/DDBJ whole genome shotgun (WGS) entry which is preliminary data.</text>
</comment>
<protein>
    <submittedName>
        <fullName evidence="2">Acetylxylan esterase</fullName>
    </submittedName>
</protein>
<evidence type="ECO:0000313" key="3">
    <source>
        <dbReference type="Proteomes" id="UP001596528"/>
    </source>
</evidence>
<keyword evidence="3" id="KW-1185">Reference proteome</keyword>
<dbReference type="RefSeq" id="WP_138790097.1">
    <property type="nucleotide sequence ID" value="NZ_JBHTGQ010000024.1"/>
</dbReference>
<organism evidence="2 3">
    <name type="scientific">Paenibacillus thermoaerophilus</name>
    <dbReference type="NCBI Taxonomy" id="1215385"/>
    <lineage>
        <taxon>Bacteria</taxon>
        <taxon>Bacillati</taxon>
        <taxon>Bacillota</taxon>
        <taxon>Bacilli</taxon>
        <taxon>Bacillales</taxon>
        <taxon>Paenibacillaceae</taxon>
        <taxon>Paenibacillus</taxon>
    </lineage>
</organism>
<sequence>MPLVDWPLHQLKQYKPESTAQPDFDSFWRETLAEAAKTPLDVKLTPYPFPNKTADLFELTYRGGDGTVIHGWYVRPKEASTDNPVPAVIRYHGYTGSRGIPVDQLHWTTLGMAAIIVDVRGQGGQTPDSTVYPQGGIAGWLTYGILDPKTYYYRQVYVDSVRAVDVADSLPEIDSSRIGVCGGSQGGGLALAVAGLDARPKITMPAYPFLSDFRRSVEQAGAGPYPEIVKWFRMFDPERKREADVFRTLSYFDVMNHAARVKARTLMAITLQDTVCPPSTCFAAYNHIEAPKEYRIYPDYGHEALPFFQEEMMRFAAEHL</sequence>
<proteinExistence type="predicted"/>
<gene>
    <name evidence="2" type="ORF">ACFQWB_11465</name>
</gene>
<dbReference type="Pfam" id="PF05448">
    <property type="entry name" value="AXE1"/>
    <property type="match status" value="1"/>
</dbReference>
<dbReference type="InterPro" id="IPR008391">
    <property type="entry name" value="AXE1_dom"/>
</dbReference>
<dbReference type="InterPro" id="IPR039069">
    <property type="entry name" value="CE7"/>
</dbReference>
<dbReference type="Proteomes" id="UP001596528">
    <property type="component" value="Unassembled WGS sequence"/>
</dbReference>
<evidence type="ECO:0000313" key="2">
    <source>
        <dbReference type="EMBL" id="MFC7750542.1"/>
    </source>
</evidence>
<dbReference type="PANTHER" id="PTHR40111:SF1">
    <property type="entry name" value="CEPHALOSPORIN-C DEACETYLASE"/>
    <property type="match status" value="1"/>
</dbReference>
<dbReference type="Gene3D" id="3.40.50.1820">
    <property type="entry name" value="alpha/beta hydrolase"/>
    <property type="match status" value="1"/>
</dbReference>
<reference evidence="3" key="1">
    <citation type="journal article" date="2019" name="Int. J. Syst. Evol. Microbiol.">
        <title>The Global Catalogue of Microorganisms (GCM) 10K type strain sequencing project: providing services to taxonomists for standard genome sequencing and annotation.</title>
        <authorList>
            <consortium name="The Broad Institute Genomics Platform"/>
            <consortium name="The Broad Institute Genome Sequencing Center for Infectious Disease"/>
            <person name="Wu L."/>
            <person name="Ma J."/>
        </authorList>
    </citation>
    <scope>NUCLEOTIDE SEQUENCE [LARGE SCALE GENOMIC DNA]</scope>
    <source>
        <strain evidence="3">JCM 18657</strain>
    </source>
</reference>
<accession>A0ABW2V7F2</accession>
<dbReference type="EMBL" id="JBHTGQ010000024">
    <property type="protein sequence ID" value="MFC7750542.1"/>
    <property type="molecule type" value="Genomic_DNA"/>
</dbReference>
<dbReference type="PANTHER" id="PTHR40111">
    <property type="entry name" value="CEPHALOSPORIN-C DEACETYLASE"/>
    <property type="match status" value="1"/>
</dbReference>
<evidence type="ECO:0000259" key="1">
    <source>
        <dbReference type="Pfam" id="PF05448"/>
    </source>
</evidence>
<feature type="domain" description="Acetyl xylan esterase" evidence="1">
    <location>
        <begin position="1"/>
        <end position="317"/>
    </location>
</feature>
<dbReference type="SUPFAM" id="SSF53474">
    <property type="entry name" value="alpha/beta-Hydrolases"/>
    <property type="match status" value="1"/>
</dbReference>